<accession>A0AC61QXZ1</accession>
<name>A0AC61QXZ1_9FIRM</name>
<proteinExistence type="predicted"/>
<evidence type="ECO:0000313" key="2">
    <source>
        <dbReference type="Proteomes" id="UP000307720"/>
    </source>
</evidence>
<dbReference type="Proteomes" id="UP000307720">
    <property type="component" value="Unassembled WGS sequence"/>
</dbReference>
<comment type="caution">
    <text evidence="1">The sequence shown here is derived from an EMBL/GenBank/DDBJ whole genome shotgun (WGS) entry which is preliminary data.</text>
</comment>
<gene>
    <name evidence="1" type="ORF">E5357_10210</name>
</gene>
<keyword evidence="2" id="KW-1185">Reference proteome</keyword>
<dbReference type="EMBL" id="SRZB01000022">
    <property type="protein sequence ID" value="TGX98052.1"/>
    <property type="molecule type" value="Genomic_DNA"/>
</dbReference>
<reference evidence="1" key="1">
    <citation type="submission" date="2019-04" db="EMBL/GenBank/DDBJ databases">
        <title>Microbes associate with the intestines of laboratory mice.</title>
        <authorList>
            <person name="Navarre W."/>
            <person name="Wong E."/>
            <person name="Huang K."/>
            <person name="Tropini C."/>
            <person name="Ng K."/>
            <person name="Yu B."/>
        </authorList>
    </citation>
    <scope>NUCLEOTIDE SEQUENCE</scope>
    <source>
        <strain evidence="1">NM72_1-8</strain>
    </source>
</reference>
<organism evidence="1 2">
    <name type="scientific">Hominisplanchenecus murintestinalis</name>
    <dbReference type="NCBI Taxonomy" id="2941517"/>
    <lineage>
        <taxon>Bacteria</taxon>
        <taxon>Bacillati</taxon>
        <taxon>Bacillota</taxon>
        <taxon>Clostridia</taxon>
        <taxon>Lachnospirales</taxon>
        <taxon>Lachnospiraceae</taxon>
        <taxon>Hominisplanchenecus</taxon>
    </lineage>
</organism>
<protein>
    <submittedName>
        <fullName evidence="1">Uncharacterized protein</fullName>
    </submittedName>
</protein>
<evidence type="ECO:0000313" key="1">
    <source>
        <dbReference type="EMBL" id="TGX98052.1"/>
    </source>
</evidence>
<sequence>MRITGAALFFAASVLGNSFGFVEAVGGQDSENEITQYEGYELVWNDEFDGEYLDDTKWRIGNTPENGSHKYNTAKTEEGKLENENVFLENGALQLKATPLAEPETVKSYKRTVKSKKMVRFRVRTYRKAGKVKIYGKYSAVKKVKLKK</sequence>